<reference evidence="2" key="1">
    <citation type="submission" date="2020-05" db="UniProtKB">
        <authorList>
            <consortium name="EnsemblMetazoa"/>
        </authorList>
    </citation>
    <scope>IDENTIFICATION</scope>
    <source>
        <strain evidence="2">TTRI</strain>
    </source>
</reference>
<sequence>MIRSNCCNNSDYTKIVTSTPAAPPSTPHEFVNCINIDKNASHTNLTKSDTSPTVVYSALTTPDYYINQKQINYFQFPPTELLLDPASSTSISTPSLATTTAVALAASSVSNCGANTISSTSRSLDCASANNSPKSIYHYLHHHHYHHHSQLHRSPSHHAITMGRREIKRSNTSGSTVKSYDSGSASGTSSLYIMNQYLSEIIIDILVKILA</sequence>
<evidence type="ECO:0000256" key="1">
    <source>
        <dbReference type="SAM" id="MobiDB-lite"/>
    </source>
</evidence>
<organism evidence="2 3">
    <name type="scientific">Glossina austeni</name>
    <name type="common">Savannah tsetse fly</name>
    <dbReference type="NCBI Taxonomy" id="7395"/>
    <lineage>
        <taxon>Eukaryota</taxon>
        <taxon>Metazoa</taxon>
        <taxon>Ecdysozoa</taxon>
        <taxon>Arthropoda</taxon>
        <taxon>Hexapoda</taxon>
        <taxon>Insecta</taxon>
        <taxon>Pterygota</taxon>
        <taxon>Neoptera</taxon>
        <taxon>Endopterygota</taxon>
        <taxon>Diptera</taxon>
        <taxon>Brachycera</taxon>
        <taxon>Muscomorpha</taxon>
        <taxon>Hippoboscoidea</taxon>
        <taxon>Glossinidae</taxon>
        <taxon>Glossina</taxon>
    </lineage>
</organism>
<evidence type="ECO:0000313" key="2">
    <source>
        <dbReference type="EnsemblMetazoa" id="GAUT026100-PA"/>
    </source>
</evidence>
<evidence type="ECO:0000313" key="3">
    <source>
        <dbReference type="Proteomes" id="UP000078200"/>
    </source>
</evidence>
<dbReference type="VEuPathDB" id="VectorBase:GAUT026100"/>
<name>A0A1A9V4Y9_GLOAU</name>
<accession>A0A1A9V4Y9</accession>
<dbReference type="AlphaFoldDB" id="A0A1A9V4Y9"/>
<dbReference type="EnsemblMetazoa" id="GAUT026100-RA">
    <property type="protein sequence ID" value="GAUT026100-PA"/>
    <property type="gene ID" value="GAUT026100"/>
</dbReference>
<keyword evidence="3" id="KW-1185">Reference proteome</keyword>
<protein>
    <submittedName>
        <fullName evidence="2">Uncharacterized protein</fullName>
    </submittedName>
</protein>
<feature type="region of interest" description="Disordered" evidence="1">
    <location>
        <begin position="167"/>
        <end position="186"/>
    </location>
</feature>
<dbReference type="Proteomes" id="UP000078200">
    <property type="component" value="Unassembled WGS sequence"/>
</dbReference>
<proteinExistence type="predicted"/>